<feature type="region of interest" description="Disordered" evidence="1">
    <location>
        <begin position="114"/>
        <end position="139"/>
    </location>
</feature>
<dbReference type="EMBL" id="UYSU01040079">
    <property type="protein sequence ID" value="VDM01952.1"/>
    <property type="molecule type" value="Genomic_DNA"/>
</dbReference>
<reference evidence="2 3" key="2">
    <citation type="submission" date="2018-11" db="EMBL/GenBank/DDBJ databases">
        <authorList>
            <consortium name="Pathogen Informatics"/>
        </authorList>
    </citation>
    <scope>NUCLEOTIDE SEQUENCE [LARGE SCALE GENOMIC DNA]</scope>
    <source>
        <strain evidence="2 3">NST_G2</strain>
    </source>
</reference>
<evidence type="ECO:0000313" key="4">
    <source>
        <dbReference type="WBParaSite" id="SSLN_0001615701-mRNA-1"/>
    </source>
</evidence>
<sequence>MPEMPLCPMLLDDDQVYHDIYSYPAAPPVVFHTGYVLLTEAPDNVMYCVVEFINDKSVATVAKAWLVNEHSVMWPKNPKQREYLLQNNLQSPTGTKVYSVRTPKENLSLEKAKFGKKAEETDDLSTSESTVLGRGYRRK</sequence>
<dbReference type="Proteomes" id="UP000275846">
    <property type="component" value="Unassembled WGS sequence"/>
</dbReference>
<proteinExistence type="predicted"/>
<protein>
    <submittedName>
        <fullName evidence="4">BAH domain-containing protein</fullName>
    </submittedName>
</protein>
<reference evidence="4" key="1">
    <citation type="submission" date="2016-06" db="UniProtKB">
        <authorList>
            <consortium name="WormBaseParasite"/>
        </authorList>
    </citation>
    <scope>IDENTIFICATION</scope>
</reference>
<dbReference type="AlphaFoldDB" id="A0A183TGG8"/>
<keyword evidence="3" id="KW-1185">Reference proteome</keyword>
<organism evidence="4">
    <name type="scientific">Schistocephalus solidus</name>
    <name type="common">Tapeworm</name>
    <dbReference type="NCBI Taxonomy" id="70667"/>
    <lineage>
        <taxon>Eukaryota</taxon>
        <taxon>Metazoa</taxon>
        <taxon>Spiralia</taxon>
        <taxon>Lophotrochozoa</taxon>
        <taxon>Platyhelminthes</taxon>
        <taxon>Cestoda</taxon>
        <taxon>Eucestoda</taxon>
        <taxon>Diphyllobothriidea</taxon>
        <taxon>Diphyllobothriidae</taxon>
        <taxon>Schistocephalus</taxon>
    </lineage>
</organism>
<evidence type="ECO:0000313" key="3">
    <source>
        <dbReference type="Proteomes" id="UP000275846"/>
    </source>
</evidence>
<accession>A0A183TGG8</accession>
<gene>
    <name evidence="2" type="ORF">SSLN_LOCUS15566</name>
</gene>
<evidence type="ECO:0000256" key="1">
    <source>
        <dbReference type="SAM" id="MobiDB-lite"/>
    </source>
</evidence>
<name>A0A183TGG8_SCHSO</name>
<evidence type="ECO:0000313" key="2">
    <source>
        <dbReference type="EMBL" id="VDM01952.1"/>
    </source>
</evidence>
<dbReference type="OrthoDB" id="6160812at2759"/>
<dbReference type="WBParaSite" id="SSLN_0001615701-mRNA-1">
    <property type="protein sequence ID" value="SSLN_0001615701-mRNA-1"/>
    <property type="gene ID" value="SSLN_0001615701"/>
</dbReference>